<reference evidence="8" key="1">
    <citation type="submission" date="2021-01" db="EMBL/GenBank/DDBJ databases">
        <authorList>
            <person name="Corre E."/>
            <person name="Pelletier E."/>
            <person name="Niang G."/>
            <person name="Scheremetjew M."/>
            <person name="Finn R."/>
            <person name="Kale V."/>
            <person name="Holt S."/>
            <person name="Cochrane G."/>
            <person name="Meng A."/>
            <person name="Brown T."/>
            <person name="Cohen L."/>
        </authorList>
    </citation>
    <scope>NUCLEOTIDE SEQUENCE</scope>
    <source>
        <strain evidence="8">UTEX LB 985</strain>
    </source>
</reference>
<accession>A0A7S2MK34</accession>
<organism evidence="8">
    <name type="scientific">Haptolina brevifila</name>
    <dbReference type="NCBI Taxonomy" id="156173"/>
    <lineage>
        <taxon>Eukaryota</taxon>
        <taxon>Haptista</taxon>
        <taxon>Haptophyta</taxon>
        <taxon>Prymnesiophyceae</taxon>
        <taxon>Prymnesiales</taxon>
        <taxon>Prymnesiaceae</taxon>
        <taxon>Haptolina</taxon>
    </lineage>
</organism>
<dbReference type="CDD" id="cd15832">
    <property type="entry name" value="SNAP"/>
    <property type="match status" value="1"/>
</dbReference>
<dbReference type="PRINTS" id="PR00448">
    <property type="entry name" value="NSFATTACHMNT"/>
</dbReference>
<dbReference type="PANTHER" id="PTHR13768:SF8">
    <property type="entry name" value="ALPHA-SOLUBLE NSF ATTACHMENT PROTEIN"/>
    <property type="match status" value="1"/>
</dbReference>
<dbReference type="InterPro" id="IPR011990">
    <property type="entry name" value="TPR-like_helical_dom_sf"/>
</dbReference>
<dbReference type="GO" id="GO:0031201">
    <property type="term" value="C:SNARE complex"/>
    <property type="evidence" value="ECO:0007669"/>
    <property type="project" value="TreeGrafter"/>
</dbReference>
<dbReference type="PANTHER" id="PTHR13768">
    <property type="entry name" value="SOLUBLE NSF ATTACHMENT PROTEIN SNAP"/>
    <property type="match status" value="1"/>
</dbReference>
<name>A0A7S2MK34_9EUKA</name>
<evidence type="ECO:0000256" key="1">
    <source>
        <dbReference type="ARBA" id="ARBA00004170"/>
    </source>
</evidence>
<dbReference type="Gene3D" id="1.25.40.10">
    <property type="entry name" value="Tetratricopeptide repeat domain"/>
    <property type="match status" value="1"/>
</dbReference>
<dbReference type="EMBL" id="HBGU01048567">
    <property type="protein sequence ID" value="CAD9487952.1"/>
    <property type="molecule type" value="Transcribed_RNA"/>
</dbReference>
<keyword evidence="4 7" id="KW-0931">ER-Golgi transport</keyword>
<dbReference type="FunFam" id="1.25.40.10:FF:000049">
    <property type="entry name" value="Alpha-soluble NSF attachment protein-like"/>
    <property type="match status" value="1"/>
</dbReference>
<dbReference type="GO" id="GO:0006886">
    <property type="term" value="P:intracellular protein transport"/>
    <property type="evidence" value="ECO:0007669"/>
    <property type="project" value="UniProtKB-UniRule"/>
</dbReference>
<comment type="similarity">
    <text evidence="2 7">Belongs to the SNAP family.</text>
</comment>
<evidence type="ECO:0000256" key="4">
    <source>
        <dbReference type="ARBA" id="ARBA00022892"/>
    </source>
</evidence>
<evidence type="ECO:0000313" key="8">
    <source>
        <dbReference type="EMBL" id="CAD9487952.1"/>
    </source>
</evidence>
<proteinExistence type="inferred from homology"/>
<gene>
    <name evidence="8" type="ORF">CBRE1094_LOCUS26471</name>
</gene>
<dbReference type="GO" id="GO:0035494">
    <property type="term" value="P:SNARE complex disassembly"/>
    <property type="evidence" value="ECO:0007669"/>
    <property type="project" value="TreeGrafter"/>
</dbReference>
<evidence type="ECO:0008006" key="9">
    <source>
        <dbReference type="Google" id="ProtNLM"/>
    </source>
</evidence>
<evidence type="ECO:0000256" key="2">
    <source>
        <dbReference type="ARBA" id="ARBA00010050"/>
    </source>
</evidence>
<dbReference type="GO" id="GO:0019905">
    <property type="term" value="F:syntaxin binding"/>
    <property type="evidence" value="ECO:0007669"/>
    <property type="project" value="TreeGrafter"/>
</dbReference>
<comment type="subcellular location">
    <subcellularLocation>
        <location evidence="1 7">Membrane</location>
        <topology evidence="1 7">Peripheral membrane protein</topology>
    </subcellularLocation>
</comment>
<evidence type="ECO:0000256" key="3">
    <source>
        <dbReference type="ARBA" id="ARBA00022448"/>
    </source>
</evidence>
<sequence length="290" mass="32299">MAEDPVAEKARELVAKAEKKLGSWFASFSGSKYEDAEEIFKKAGNQFKVAKSWDEAGEAFERAAGCALKQQSPHDTATSYMEAANCYKKTDATKSLRCYREVVSLHIDLGRFTQAAKVQKEIGELLEAEGDAKAACDEYQKSVDYYEAEESNSQASQVLLKIAGLSATAKDYERAIGIYERVAIASLDNNLLRFSVKGYLLNAGICRMATGDADKSRSDLERYESMDASFATTREGQFLRALVEAFQGLDMEAFTDKVREFDEVSRLDAQKTTLLLDVKNKIKQQEEDIT</sequence>
<dbReference type="SUPFAM" id="SSF48452">
    <property type="entry name" value="TPR-like"/>
    <property type="match status" value="1"/>
</dbReference>
<dbReference type="GO" id="GO:0005774">
    <property type="term" value="C:vacuolar membrane"/>
    <property type="evidence" value="ECO:0007669"/>
    <property type="project" value="TreeGrafter"/>
</dbReference>
<keyword evidence="5 7" id="KW-0653">Protein transport</keyword>
<protein>
    <recommendedName>
        <fullName evidence="9">Alpha-soluble NSF attachment protein</fullName>
    </recommendedName>
</protein>
<dbReference type="AlphaFoldDB" id="A0A7S2MK34"/>
<evidence type="ECO:0000256" key="7">
    <source>
        <dbReference type="RuleBase" id="RU367013"/>
    </source>
</evidence>
<evidence type="ECO:0000256" key="6">
    <source>
        <dbReference type="ARBA" id="ARBA00023136"/>
    </source>
</evidence>
<comment type="function">
    <text evidence="7">Required for vesicular transport between the endoplasmic reticulum and the Golgi apparatus.</text>
</comment>
<keyword evidence="6 7" id="KW-0472">Membrane</keyword>
<dbReference type="GO" id="GO:0005483">
    <property type="term" value="F:soluble NSF attachment protein activity"/>
    <property type="evidence" value="ECO:0007669"/>
    <property type="project" value="UniProtKB-ARBA"/>
</dbReference>
<evidence type="ECO:0000256" key="5">
    <source>
        <dbReference type="ARBA" id="ARBA00022927"/>
    </source>
</evidence>
<dbReference type="Pfam" id="PF14938">
    <property type="entry name" value="SNAP"/>
    <property type="match status" value="1"/>
</dbReference>
<keyword evidence="3 7" id="KW-0813">Transport</keyword>
<dbReference type="InterPro" id="IPR000744">
    <property type="entry name" value="NSF_attach"/>
</dbReference>